<name>A0A1H3M1X1_9FIRM</name>
<dbReference type="AlphaFoldDB" id="A0A1H3M1X1"/>
<dbReference type="InterPro" id="IPR025877">
    <property type="entry name" value="MobA-like_NTP_Trfase"/>
</dbReference>
<organism evidence="2 3">
    <name type="scientific">Proteiniborus ethanoligenes</name>
    <dbReference type="NCBI Taxonomy" id="415015"/>
    <lineage>
        <taxon>Bacteria</taxon>
        <taxon>Bacillati</taxon>
        <taxon>Bacillota</taxon>
        <taxon>Clostridia</taxon>
        <taxon>Eubacteriales</taxon>
        <taxon>Proteiniborus</taxon>
    </lineage>
</organism>
<sequence length="246" mass="27587">MVNCLILAGNSKEELKSKTNKAFIELNFKPMIVYVIEALKSSKVIDKIAVVGPAKELESLQSFVDIIVDSDDTLLNNVAAGVKYFQNDKMLLISTSDIPFLTGEAVEDFVRKSLDSNADICYPIVQKQTCDDAFPEAKRTYAHLKEGQFTGGNLIMLKPEILDRSLNIARQMIEYRKSPVNMSRVLGLPFLIRLLSGRLSIVEVENRLSRLLNIKGKAIITEYAEIGNDIDKPEDIIMAEKYFGHI</sequence>
<keyword evidence="3" id="KW-1185">Reference proteome</keyword>
<dbReference type="InterPro" id="IPR029044">
    <property type="entry name" value="Nucleotide-diphossugar_trans"/>
</dbReference>
<reference evidence="2 3" key="1">
    <citation type="submission" date="2016-10" db="EMBL/GenBank/DDBJ databases">
        <authorList>
            <person name="de Groot N.N."/>
        </authorList>
    </citation>
    <scope>NUCLEOTIDE SEQUENCE [LARGE SCALE GENOMIC DNA]</scope>
    <source>
        <strain evidence="2 3">DSM 21650</strain>
    </source>
</reference>
<dbReference type="Gene3D" id="3.90.550.10">
    <property type="entry name" value="Spore Coat Polysaccharide Biosynthesis Protein SpsA, Chain A"/>
    <property type="match status" value="1"/>
</dbReference>
<dbReference type="EMBL" id="FNQE01000005">
    <property type="protein sequence ID" value="SDY70576.1"/>
    <property type="molecule type" value="Genomic_DNA"/>
</dbReference>
<dbReference type="Proteomes" id="UP000198625">
    <property type="component" value="Unassembled WGS sequence"/>
</dbReference>
<dbReference type="Pfam" id="PF12804">
    <property type="entry name" value="NTP_transf_3"/>
    <property type="match status" value="1"/>
</dbReference>
<dbReference type="STRING" id="415015.SAMN05660462_00699"/>
<evidence type="ECO:0000313" key="2">
    <source>
        <dbReference type="EMBL" id="SDY70576.1"/>
    </source>
</evidence>
<dbReference type="RefSeq" id="WP_091727284.1">
    <property type="nucleotide sequence ID" value="NZ_FNQE01000005.1"/>
</dbReference>
<protein>
    <submittedName>
        <fullName evidence="2">Molybdopterin-guanine dinucleotide biosynthesis protein A</fullName>
    </submittedName>
</protein>
<dbReference type="SUPFAM" id="SSF53448">
    <property type="entry name" value="Nucleotide-diphospho-sugar transferases"/>
    <property type="match status" value="1"/>
</dbReference>
<evidence type="ECO:0000313" key="3">
    <source>
        <dbReference type="Proteomes" id="UP000198625"/>
    </source>
</evidence>
<evidence type="ECO:0000259" key="1">
    <source>
        <dbReference type="Pfam" id="PF12804"/>
    </source>
</evidence>
<dbReference type="OrthoDB" id="159246at2"/>
<dbReference type="GO" id="GO:0016779">
    <property type="term" value="F:nucleotidyltransferase activity"/>
    <property type="evidence" value="ECO:0007669"/>
    <property type="project" value="UniProtKB-ARBA"/>
</dbReference>
<feature type="domain" description="MobA-like NTP transferase" evidence="1">
    <location>
        <begin position="4"/>
        <end position="129"/>
    </location>
</feature>
<accession>A0A1H3M1X1</accession>
<gene>
    <name evidence="2" type="ORF">SAMN05660462_00699</name>
</gene>
<proteinExistence type="predicted"/>